<dbReference type="SUPFAM" id="SSF52540">
    <property type="entry name" value="P-loop containing nucleoside triphosphate hydrolases"/>
    <property type="match status" value="1"/>
</dbReference>
<accession>D9CGC6</accession>
<name>D9CGC6_9ARCH</name>
<reference evidence="2" key="1">
    <citation type="journal article" date="2010" name="Environ. Microbiol.">
        <title>Metagenomic analyses of novel viruses and plasmids from a cultured environmental sample of hyperthermophilic neutrophiles.</title>
        <authorList>
            <person name="Garrett R.A."/>
            <person name="Prangishvili D."/>
            <person name="Shah S.A."/>
            <person name="Reuter M."/>
            <person name="Stetter K.O."/>
            <person name="Peng X."/>
        </authorList>
    </citation>
    <scope>NUCLEOTIDE SEQUENCE</scope>
    <source>
        <plasmid evidence="2">hyperthermophilic archaeal plasmid 1</plasmid>
    </source>
</reference>
<organism evidence="2">
    <name type="scientific">archaeon enrichment culture clone 1(2010)</name>
    <dbReference type="NCBI Taxonomy" id="795325"/>
    <lineage>
        <taxon>Archaea</taxon>
        <taxon>environmental samples</taxon>
    </lineage>
</organism>
<dbReference type="AlphaFoldDB" id="D9CGC6"/>
<feature type="region of interest" description="Disordered" evidence="1">
    <location>
        <begin position="1"/>
        <end position="20"/>
    </location>
</feature>
<keyword evidence="2" id="KW-0614">Plasmid</keyword>
<dbReference type="EMBL" id="GU722198">
    <property type="protein sequence ID" value="ADJ54280.1"/>
    <property type="molecule type" value="Genomic_DNA"/>
</dbReference>
<sequence>MPMSSETQTQKNFSQSPPVSSIDTIQPVRVETVTLDSEWYSMMEDWKYLRDVDFQIQILQNEANRLGMGVFVKDFFNWLEKRRLFVGPSGDKENWWHRLKNAVKALYIAQYLQEKGWIHVFVHKTVTSEEIYITLGYNDIAVPAFDRNSEVDFGHKILLLMFAPLLSRETREEVIQTLAGYSGKIVGWDRFNPVSKIRFMDAIFDMENFTFIKPLSRENPEPRYYFVNYSPLFTTTEKIDGKTLQGILEDIKNGQYDLSTNKFYQFFRKQFDDKEWEYFIDLVGALLKPSNSKLIGYIDGPTDSGKSTILYLLTRPIKKMVATISSISIKQGYVFGLEMLYGKHILIMPERIDKLPAELLNLLLGKRDQILIERKNKPAVMMESLKLAIFAGNGPPKIEYLDPDALDALLNRLSYIRIKPIQGPKIEDIDRLISDIDIMSFLMWCGWNLRQREWQIRKRGIDEIWEVIQSREETVEKFLESDWVKIDPDGRIKGTVLYNAYVKFVKRVLKMTPTSLTNFYNELDEKGSKYGVSTYIREKVTWVRGLRLTEASDVTDKDSQRKTQETVYELDRFNQ</sequence>
<evidence type="ECO:0000313" key="2">
    <source>
        <dbReference type="EMBL" id="ADJ54280.1"/>
    </source>
</evidence>
<proteinExistence type="predicted"/>
<geneLocation type="plasmid" evidence="2">
    <name>hyperthermophilic archaeal plasmid 1</name>
</geneLocation>
<dbReference type="Gene3D" id="3.40.50.300">
    <property type="entry name" value="P-loop containing nucleotide triphosphate hydrolases"/>
    <property type="match status" value="1"/>
</dbReference>
<dbReference type="InterPro" id="IPR027417">
    <property type="entry name" value="P-loop_NTPase"/>
</dbReference>
<protein>
    <submittedName>
        <fullName evidence="2">Hypothetical phage/plasmid primase</fullName>
    </submittedName>
</protein>
<evidence type="ECO:0000256" key="1">
    <source>
        <dbReference type="SAM" id="MobiDB-lite"/>
    </source>
</evidence>
<gene>
    <name evidence="2" type="ORF">pHA1_gp02</name>
</gene>